<evidence type="ECO:0000313" key="3">
    <source>
        <dbReference type="EMBL" id="OXU32189.1"/>
    </source>
</evidence>
<dbReference type="AlphaFoldDB" id="A0A232FNU7"/>
<accession>A0A232FNU7</accession>
<feature type="signal peptide" evidence="2">
    <location>
        <begin position="1"/>
        <end position="15"/>
    </location>
</feature>
<protein>
    <submittedName>
        <fullName evidence="3">Uncharacterized protein</fullName>
    </submittedName>
</protein>
<sequence length="502" mass="56957">MAVPLLLHCITLTCGIDTFWRIVQDEFQSPVWQQRFIAVERATLIARFMDSTPLKNSTSLQTSLANIFCYLINSMDDNNVYVAQKATLYLGTIHDIAVKALLTCMETQFDLVIIDRPIILQTLYQLHNCLCDRRILTWEFFLNRFDTLFIEAQINLERKEDREEEADKAFTLLSERIKSFVDFVLPRSNVHKEVKMLARATSKALGEYAKLRHLSPALATPTVKRKDGGCQTYPIFRQNILQNTVEHELPSTPLPPAAKKRKAKGDTQGQSKAPDWATVVKTGKKRTKGNQPKLARGTSESKAGVRPPRPDAIKIKASSGCSSYADILWKVKFAPELKTLGDRVTRIRCTRAGELLLELRRPGTETADLKTVVSSTLSGNTDVNNELFIKKLETAHEAISQFDGTEKILKTLSASFGEKWPYKRTMSAPSFVLPKHETRQDKEKIYNRQYSAPILKRKSSRFGLGQLIGYTLPNNSITDKDTQYENVVINNLTNYNPYFKND</sequence>
<dbReference type="OrthoDB" id="6270916at2759"/>
<dbReference type="PANTHER" id="PTHR21696:SF2">
    <property type="entry name" value="PROTEIN UNC-79 HOMOLOG"/>
    <property type="match status" value="1"/>
</dbReference>
<dbReference type="EMBL" id="NNAY01000004">
    <property type="protein sequence ID" value="OXU32189.1"/>
    <property type="molecule type" value="Genomic_DNA"/>
</dbReference>
<evidence type="ECO:0000256" key="1">
    <source>
        <dbReference type="SAM" id="MobiDB-lite"/>
    </source>
</evidence>
<dbReference type="PANTHER" id="PTHR21696">
    <property type="entry name" value="PROTEIN UNC-79 HOMOLOG"/>
    <property type="match status" value="1"/>
</dbReference>
<feature type="region of interest" description="Disordered" evidence="1">
    <location>
        <begin position="248"/>
        <end position="311"/>
    </location>
</feature>
<evidence type="ECO:0000313" key="4">
    <source>
        <dbReference type="Proteomes" id="UP000215335"/>
    </source>
</evidence>
<proteinExistence type="predicted"/>
<feature type="chain" id="PRO_5012895604" evidence="2">
    <location>
        <begin position="16"/>
        <end position="502"/>
    </location>
</feature>
<keyword evidence="4" id="KW-1185">Reference proteome</keyword>
<comment type="caution">
    <text evidence="3">The sequence shown here is derived from an EMBL/GenBank/DDBJ whole genome shotgun (WGS) entry which is preliminary data.</text>
</comment>
<reference evidence="3 4" key="1">
    <citation type="journal article" date="2017" name="Curr. Biol.">
        <title>The Evolution of Venom by Co-option of Single-Copy Genes.</title>
        <authorList>
            <person name="Martinson E.O."/>
            <person name="Mrinalini"/>
            <person name="Kelkar Y.D."/>
            <person name="Chang C.H."/>
            <person name="Werren J.H."/>
        </authorList>
    </citation>
    <scope>NUCLEOTIDE SEQUENCE [LARGE SCALE GENOMIC DNA]</scope>
    <source>
        <strain evidence="3 4">Alberta</strain>
        <tissue evidence="3">Whole body</tissue>
    </source>
</reference>
<dbReference type="InterPro" id="IPR024855">
    <property type="entry name" value="UNC79"/>
</dbReference>
<gene>
    <name evidence="3" type="ORF">TSAR_007983</name>
</gene>
<dbReference type="STRING" id="543379.A0A232FNU7"/>
<name>A0A232FNU7_9HYME</name>
<evidence type="ECO:0000256" key="2">
    <source>
        <dbReference type="SAM" id="SignalP"/>
    </source>
</evidence>
<organism evidence="3 4">
    <name type="scientific">Trichomalopsis sarcophagae</name>
    <dbReference type="NCBI Taxonomy" id="543379"/>
    <lineage>
        <taxon>Eukaryota</taxon>
        <taxon>Metazoa</taxon>
        <taxon>Ecdysozoa</taxon>
        <taxon>Arthropoda</taxon>
        <taxon>Hexapoda</taxon>
        <taxon>Insecta</taxon>
        <taxon>Pterygota</taxon>
        <taxon>Neoptera</taxon>
        <taxon>Endopterygota</taxon>
        <taxon>Hymenoptera</taxon>
        <taxon>Apocrita</taxon>
        <taxon>Proctotrupomorpha</taxon>
        <taxon>Chalcidoidea</taxon>
        <taxon>Pteromalidae</taxon>
        <taxon>Pteromalinae</taxon>
        <taxon>Trichomalopsis</taxon>
    </lineage>
</organism>
<keyword evidence="2" id="KW-0732">Signal</keyword>
<dbReference type="Proteomes" id="UP000215335">
    <property type="component" value="Unassembled WGS sequence"/>
</dbReference>